<dbReference type="InterPro" id="IPR051051">
    <property type="entry name" value="E3_ubiq-ligase_TRIM/RNF"/>
</dbReference>
<dbReference type="SUPFAM" id="SSF49899">
    <property type="entry name" value="Concanavalin A-like lectins/glucanases"/>
    <property type="match status" value="1"/>
</dbReference>
<keyword evidence="9" id="KW-1185">Reference proteome</keyword>
<evidence type="ECO:0000313" key="9">
    <source>
        <dbReference type="Proteomes" id="UP000823561"/>
    </source>
</evidence>
<dbReference type="Gene3D" id="2.60.120.920">
    <property type="match status" value="1"/>
</dbReference>
<proteinExistence type="predicted"/>
<feature type="domain" description="B30.2/SPRY" evidence="7">
    <location>
        <begin position="229"/>
        <end position="426"/>
    </location>
</feature>
<dbReference type="SMART" id="SM00589">
    <property type="entry name" value="PRY"/>
    <property type="match status" value="1"/>
</dbReference>
<dbReference type="EMBL" id="JADWDJ010000016">
    <property type="protein sequence ID" value="KAG5268464.1"/>
    <property type="molecule type" value="Genomic_DNA"/>
</dbReference>
<comment type="caution">
    <text evidence="8">The sequence shown here is derived from an EMBL/GenBank/DDBJ whole genome shotgun (WGS) entry which is preliminary data.</text>
</comment>
<dbReference type="SMART" id="SM00336">
    <property type="entry name" value="BBOX"/>
    <property type="match status" value="1"/>
</dbReference>
<dbReference type="GO" id="GO:0005737">
    <property type="term" value="C:cytoplasm"/>
    <property type="evidence" value="ECO:0007669"/>
    <property type="project" value="UniProtKB-ARBA"/>
</dbReference>
<evidence type="ECO:0000256" key="1">
    <source>
        <dbReference type="ARBA" id="ARBA00022723"/>
    </source>
</evidence>
<gene>
    <name evidence="8" type="ORF">AALO_G00212880</name>
</gene>
<dbReference type="InterPro" id="IPR043136">
    <property type="entry name" value="B30.2/SPRY_sf"/>
</dbReference>
<dbReference type="PROSITE" id="PS50119">
    <property type="entry name" value="ZF_BBOX"/>
    <property type="match status" value="1"/>
</dbReference>
<dbReference type="InterPro" id="IPR001870">
    <property type="entry name" value="B30.2/SPRY"/>
</dbReference>
<evidence type="ECO:0000259" key="6">
    <source>
        <dbReference type="PROSITE" id="PS50119"/>
    </source>
</evidence>
<dbReference type="InterPro" id="IPR006574">
    <property type="entry name" value="PRY"/>
</dbReference>
<evidence type="ECO:0000256" key="5">
    <source>
        <dbReference type="SAM" id="MobiDB-lite"/>
    </source>
</evidence>
<feature type="compositionally biased region" description="Low complexity" evidence="5">
    <location>
        <begin position="1"/>
        <end position="17"/>
    </location>
</feature>
<dbReference type="Pfam" id="PF00643">
    <property type="entry name" value="zf-B_box"/>
    <property type="match status" value="1"/>
</dbReference>
<evidence type="ECO:0000256" key="2">
    <source>
        <dbReference type="ARBA" id="ARBA00022771"/>
    </source>
</evidence>
<keyword evidence="1" id="KW-0479">Metal-binding</keyword>
<accession>A0AAV6G1G0</accession>
<feature type="region of interest" description="Disordered" evidence="5">
    <location>
        <begin position="430"/>
        <end position="505"/>
    </location>
</feature>
<dbReference type="InterPro" id="IPR003879">
    <property type="entry name" value="Butyrophylin_SPRY"/>
</dbReference>
<dbReference type="SUPFAM" id="SSF57845">
    <property type="entry name" value="B-box zinc-binding domain"/>
    <property type="match status" value="1"/>
</dbReference>
<evidence type="ECO:0000256" key="4">
    <source>
        <dbReference type="PROSITE-ProRule" id="PRU00024"/>
    </source>
</evidence>
<dbReference type="PROSITE" id="PS50188">
    <property type="entry name" value="B302_SPRY"/>
    <property type="match status" value="1"/>
</dbReference>
<dbReference type="SUPFAM" id="SSF69989">
    <property type="entry name" value="C-terminal domain of PLC-beta"/>
    <property type="match status" value="1"/>
</dbReference>
<feature type="domain" description="B box-type" evidence="6">
    <location>
        <begin position="28"/>
        <end position="69"/>
    </location>
</feature>
<protein>
    <submittedName>
        <fullName evidence="8">Uncharacterized protein</fullName>
    </submittedName>
</protein>
<keyword evidence="2 4" id="KW-0863">Zinc-finger</keyword>
<dbReference type="AlphaFoldDB" id="A0AAV6G1G0"/>
<dbReference type="Proteomes" id="UP000823561">
    <property type="component" value="Chromosome 16"/>
</dbReference>
<reference evidence="8" key="1">
    <citation type="submission" date="2020-10" db="EMBL/GenBank/DDBJ databases">
        <title>Chromosome-scale genome assembly of the Allis shad, Alosa alosa.</title>
        <authorList>
            <person name="Margot Z."/>
            <person name="Christophe K."/>
            <person name="Cabau C."/>
            <person name="Louis A."/>
            <person name="Berthelot C."/>
            <person name="Parey E."/>
            <person name="Roest Crollius H."/>
            <person name="Montfort J."/>
            <person name="Robinson-Rechavi M."/>
            <person name="Bucao C."/>
            <person name="Bouchez O."/>
            <person name="Gislard M."/>
            <person name="Lluch J."/>
            <person name="Milhes M."/>
            <person name="Lampietro C."/>
            <person name="Lopez Roques C."/>
            <person name="Donnadieu C."/>
            <person name="Braasch I."/>
            <person name="Desvignes T."/>
            <person name="Postlethwait J."/>
            <person name="Bobe J."/>
            <person name="Guiguen Y."/>
        </authorList>
    </citation>
    <scope>NUCLEOTIDE SEQUENCE</scope>
    <source>
        <strain evidence="8">M-15738</strain>
        <tissue evidence="8">Blood</tissue>
    </source>
</reference>
<dbReference type="InterPro" id="IPR003877">
    <property type="entry name" value="SPRY_dom"/>
</dbReference>
<dbReference type="Gene3D" id="3.30.160.60">
    <property type="entry name" value="Classic Zinc Finger"/>
    <property type="match status" value="1"/>
</dbReference>
<organism evidence="8 9">
    <name type="scientific">Alosa alosa</name>
    <name type="common">allis shad</name>
    <dbReference type="NCBI Taxonomy" id="278164"/>
    <lineage>
        <taxon>Eukaryota</taxon>
        <taxon>Metazoa</taxon>
        <taxon>Chordata</taxon>
        <taxon>Craniata</taxon>
        <taxon>Vertebrata</taxon>
        <taxon>Euteleostomi</taxon>
        <taxon>Actinopterygii</taxon>
        <taxon>Neopterygii</taxon>
        <taxon>Teleostei</taxon>
        <taxon>Clupei</taxon>
        <taxon>Clupeiformes</taxon>
        <taxon>Clupeoidei</taxon>
        <taxon>Clupeidae</taxon>
        <taxon>Alosa</taxon>
    </lineage>
</organism>
<dbReference type="GO" id="GO:0008270">
    <property type="term" value="F:zinc ion binding"/>
    <property type="evidence" value="ECO:0007669"/>
    <property type="project" value="UniProtKB-KW"/>
</dbReference>
<dbReference type="PANTHER" id="PTHR25465:SF31">
    <property type="entry name" value="RING-TYPE DOMAIN-CONTAINING PROTEIN"/>
    <property type="match status" value="1"/>
</dbReference>
<dbReference type="CDD" id="cd19756">
    <property type="entry name" value="Bbox2"/>
    <property type="match status" value="1"/>
</dbReference>
<sequence>MSSRRSSVTSGGHSSVTSRRHSSVASGRASTPCNTHQRQLIVFCQQCGKPLCDSCLSSGEHRNHELSRLPDACKKEMDELMKNSKELTKNIRKQGNFATQASINHRLKLIEDNFNKSKENIEAQFKDLKDLLEANRRQVFKLLNAQKDHTKAQLREIKQYGENEIADIHEKLEQFRIQIGQDPNSVLCSAVLKECMEQEKRIEIIGKSFVDWEEPKYDDLRLKSLEKSVDAIVKKSKACLQYPWEFADFITFDKATAHEKLRVSENNRQVTVFAKDLRSKSQPNQLPDPLLHVLAEQSFTAGQHYWEVDVRGCRSWAVGVEGEEEEEGRQAGTSPLGHKKLSWMLESDAGMLSALQNDVSTPVREQDLSFIGLFLDYDKERLTFYNVATDTVMHNFVFRRGTKMRPAFNITPEGDESSFLVLCDLCEEDRPESPADMVDSSVESPNQRGEEDRPESPADMVDSSVESPNQRGEEDRPESRASTGVTESSVGSANATSDPPGPTLT</sequence>
<evidence type="ECO:0000259" key="7">
    <source>
        <dbReference type="PROSITE" id="PS50188"/>
    </source>
</evidence>
<evidence type="ECO:0000256" key="3">
    <source>
        <dbReference type="ARBA" id="ARBA00022833"/>
    </source>
</evidence>
<keyword evidence="3" id="KW-0862">Zinc</keyword>
<name>A0AAV6G1G0_9TELE</name>
<feature type="compositionally biased region" description="Polar residues" evidence="5">
    <location>
        <begin position="480"/>
        <end position="497"/>
    </location>
</feature>
<dbReference type="InterPro" id="IPR000315">
    <property type="entry name" value="Znf_B-box"/>
</dbReference>
<feature type="region of interest" description="Disordered" evidence="5">
    <location>
        <begin position="1"/>
        <end position="31"/>
    </location>
</feature>
<dbReference type="Pfam" id="PF00622">
    <property type="entry name" value="SPRY"/>
    <property type="match status" value="1"/>
</dbReference>
<dbReference type="PRINTS" id="PR01407">
    <property type="entry name" value="BUTYPHLNCDUF"/>
</dbReference>
<evidence type="ECO:0000313" key="8">
    <source>
        <dbReference type="EMBL" id="KAG5268464.1"/>
    </source>
</evidence>
<dbReference type="PANTHER" id="PTHR25465">
    <property type="entry name" value="B-BOX DOMAIN CONTAINING"/>
    <property type="match status" value="1"/>
</dbReference>
<dbReference type="InterPro" id="IPR013320">
    <property type="entry name" value="ConA-like_dom_sf"/>
</dbReference>